<dbReference type="InterPro" id="IPR019575">
    <property type="entry name" value="Nuop51_4Fe4S-bd"/>
</dbReference>
<reference evidence="5" key="1">
    <citation type="journal article" date="2014" name="Front. Microbiol.">
        <title>High frequency of phylogenetically diverse reductive dehalogenase-homologous genes in deep subseafloor sedimentary metagenomes.</title>
        <authorList>
            <person name="Kawai M."/>
            <person name="Futagami T."/>
            <person name="Toyoda A."/>
            <person name="Takaki Y."/>
            <person name="Nishi S."/>
            <person name="Hori S."/>
            <person name="Arai W."/>
            <person name="Tsubouchi T."/>
            <person name="Morono Y."/>
            <person name="Uchiyama I."/>
            <person name="Ito T."/>
            <person name="Fujiyama A."/>
            <person name="Inagaki F."/>
            <person name="Takami H."/>
        </authorList>
    </citation>
    <scope>NUCLEOTIDE SEQUENCE</scope>
    <source>
        <strain evidence="5">Expedition CK06-06</strain>
    </source>
</reference>
<dbReference type="SUPFAM" id="SSF142984">
    <property type="entry name" value="Nqo1 middle domain-like"/>
    <property type="match status" value="1"/>
</dbReference>
<evidence type="ECO:0000256" key="3">
    <source>
        <dbReference type="ARBA" id="ARBA00023014"/>
    </source>
</evidence>
<protein>
    <recommendedName>
        <fullName evidence="4">4Fe-4S ferredoxin-type domain-containing protein</fullName>
    </recommendedName>
</protein>
<feature type="domain" description="4Fe-4S ferredoxin-type" evidence="4">
    <location>
        <begin position="171"/>
        <end position="200"/>
    </location>
</feature>
<evidence type="ECO:0000259" key="4">
    <source>
        <dbReference type="PROSITE" id="PS51379"/>
    </source>
</evidence>
<dbReference type="PANTHER" id="PTHR43578">
    <property type="entry name" value="NADH-QUINONE OXIDOREDUCTASE SUBUNIT F"/>
    <property type="match status" value="1"/>
</dbReference>
<dbReference type="FunFam" id="1.20.1440.230:FF:000001">
    <property type="entry name" value="Mitochondrial NADH dehydrogenase flavoprotein 1"/>
    <property type="match status" value="1"/>
</dbReference>
<evidence type="ECO:0000256" key="1">
    <source>
        <dbReference type="ARBA" id="ARBA00022723"/>
    </source>
</evidence>
<dbReference type="Pfam" id="PF10589">
    <property type="entry name" value="NADH_4Fe-4S"/>
    <property type="match status" value="1"/>
</dbReference>
<dbReference type="SMART" id="SM00928">
    <property type="entry name" value="NADH_4Fe-4S"/>
    <property type="match status" value="1"/>
</dbReference>
<dbReference type="InterPro" id="IPR017900">
    <property type="entry name" value="4Fe4S_Fe_S_CS"/>
</dbReference>
<dbReference type="SUPFAM" id="SSF54862">
    <property type="entry name" value="4Fe-4S ferredoxins"/>
    <property type="match status" value="1"/>
</dbReference>
<dbReference type="PROSITE" id="PS51379">
    <property type="entry name" value="4FE4S_FER_2"/>
    <property type="match status" value="2"/>
</dbReference>
<name>X1K0M4_9ZZZZ</name>
<dbReference type="Gene3D" id="3.30.70.20">
    <property type="match status" value="1"/>
</dbReference>
<accession>X1K0M4</accession>
<dbReference type="InterPro" id="IPR017896">
    <property type="entry name" value="4Fe4S_Fe-S-bd"/>
</dbReference>
<dbReference type="AlphaFoldDB" id="X1K0M4"/>
<gene>
    <name evidence="5" type="ORF">S06H3_04933</name>
</gene>
<feature type="domain" description="4Fe-4S ferredoxin-type" evidence="4">
    <location>
        <begin position="201"/>
        <end position="234"/>
    </location>
</feature>
<evidence type="ECO:0000313" key="5">
    <source>
        <dbReference type="EMBL" id="GAI00028.1"/>
    </source>
</evidence>
<evidence type="ECO:0000256" key="2">
    <source>
        <dbReference type="ARBA" id="ARBA00023004"/>
    </source>
</evidence>
<dbReference type="SUPFAM" id="SSF140490">
    <property type="entry name" value="Nqo1C-terminal domain-like"/>
    <property type="match status" value="1"/>
</dbReference>
<keyword evidence="2" id="KW-0408">Iron</keyword>
<dbReference type="EMBL" id="BARV01001776">
    <property type="protein sequence ID" value="GAI00028.1"/>
    <property type="molecule type" value="Genomic_DNA"/>
</dbReference>
<keyword evidence="3" id="KW-0411">Iron-sulfur</keyword>
<proteinExistence type="predicted"/>
<dbReference type="PANTHER" id="PTHR43578:SF3">
    <property type="entry name" value="NADH-QUINONE OXIDOREDUCTASE SUBUNIT F"/>
    <property type="match status" value="1"/>
</dbReference>
<dbReference type="Gene3D" id="1.20.1440.230">
    <property type="entry name" value="NADH-ubiquinone oxidoreductase 51kDa subunit, iron-sulphur binding domain"/>
    <property type="match status" value="1"/>
</dbReference>
<dbReference type="PROSITE" id="PS00198">
    <property type="entry name" value="4FE4S_FER_1"/>
    <property type="match status" value="1"/>
</dbReference>
<comment type="caution">
    <text evidence="5">The sequence shown here is derived from an EMBL/GenBank/DDBJ whole genome shotgun (WGS) entry which is preliminary data.</text>
</comment>
<sequence length="241" mass="26049">MGTTLRQVIFDVGSGIPGGKRFKAVQIGGPSGGCLPESALDLPIDFDSLADAGAMMGSGGMIVLDEDDCMVEISRYFLEFTQRESCGKCTFCRLGTKQMLEVLDEITKGKGKIEDINMLSQLAEDIKAGSLCGLGKTAPNPVLSTLCHFRDEYEAHIKEGRCPALMCRNLIAYYIIPEKCERSCDVCVGACTVEAISTTKKRIKVIDQEKCVKCGTCLNSCPPQYQAVVKLSPPSEVPTSK</sequence>
<dbReference type="InterPro" id="IPR037207">
    <property type="entry name" value="Nuop51_4Fe4S-bd_sf"/>
</dbReference>
<dbReference type="Pfam" id="PF12837">
    <property type="entry name" value="Fer4_6"/>
    <property type="match status" value="1"/>
</dbReference>
<dbReference type="GO" id="GO:0051539">
    <property type="term" value="F:4 iron, 4 sulfur cluster binding"/>
    <property type="evidence" value="ECO:0007669"/>
    <property type="project" value="InterPro"/>
</dbReference>
<dbReference type="Gene3D" id="3.10.20.600">
    <property type="match status" value="1"/>
</dbReference>
<organism evidence="5">
    <name type="scientific">marine sediment metagenome</name>
    <dbReference type="NCBI Taxonomy" id="412755"/>
    <lineage>
        <taxon>unclassified sequences</taxon>
        <taxon>metagenomes</taxon>
        <taxon>ecological metagenomes</taxon>
    </lineage>
</organism>
<dbReference type="GO" id="GO:0046872">
    <property type="term" value="F:metal ion binding"/>
    <property type="evidence" value="ECO:0007669"/>
    <property type="project" value="UniProtKB-KW"/>
</dbReference>
<keyword evidence="1" id="KW-0479">Metal-binding</keyword>